<evidence type="ECO:0008006" key="2">
    <source>
        <dbReference type="Google" id="ProtNLM"/>
    </source>
</evidence>
<gene>
    <name evidence="1" type="ORF">METZ01_LOCUS200244</name>
</gene>
<dbReference type="PROSITE" id="PS51257">
    <property type="entry name" value="PROKAR_LIPOPROTEIN"/>
    <property type="match status" value="1"/>
</dbReference>
<reference evidence="1" key="1">
    <citation type="submission" date="2018-05" db="EMBL/GenBank/DDBJ databases">
        <authorList>
            <person name="Lanie J.A."/>
            <person name="Ng W.-L."/>
            <person name="Kazmierczak K.M."/>
            <person name="Andrzejewski T.M."/>
            <person name="Davidsen T.M."/>
            <person name="Wayne K.J."/>
            <person name="Tettelin H."/>
            <person name="Glass J.I."/>
            <person name="Rusch D."/>
            <person name="Podicherti R."/>
            <person name="Tsui H.-C.T."/>
            <person name="Winkler M.E."/>
        </authorList>
    </citation>
    <scope>NUCLEOTIDE SEQUENCE</scope>
</reference>
<protein>
    <recommendedName>
        <fullName evidence="2">Lipoprotein</fullName>
    </recommendedName>
</protein>
<proteinExistence type="predicted"/>
<dbReference type="AlphaFoldDB" id="A0A382E9U2"/>
<name>A0A382E9U2_9ZZZZ</name>
<dbReference type="EMBL" id="UINC01043402">
    <property type="protein sequence ID" value="SVB47390.1"/>
    <property type="molecule type" value="Genomic_DNA"/>
</dbReference>
<organism evidence="1">
    <name type="scientific">marine metagenome</name>
    <dbReference type="NCBI Taxonomy" id="408172"/>
    <lineage>
        <taxon>unclassified sequences</taxon>
        <taxon>metagenomes</taxon>
        <taxon>ecological metagenomes</taxon>
    </lineage>
</organism>
<evidence type="ECO:0000313" key="1">
    <source>
        <dbReference type="EMBL" id="SVB47390.1"/>
    </source>
</evidence>
<accession>A0A382E9U2</accession>
<sequence>MDWFNKTGMLLALITLFLMGCAASEPVAKGSFPSAATPSTSPTSVANQLKCNAGELVTCIVRYRVSDGRHGRRNNEGQNCMCVPEGTVLFLPPSIMRHSQ</sequence>